<dbReference type="Pfam" id="PF13396">
    <property type="entry name" value="PLDc_N"/>
    <property type="match status" value="1"/>
</dbReference>
<comment type="caution">
    <text evidence="8">The sequence shown here is derived from an EMBL/GenBank/DDBJ whole genome shotgun (WGS) entry which is preliminary data.</text>
</comment>
<dbReference type="GO" id="GO:0005886">
    <property type="term" value="C:plasma membrane"/>
    <property type="evidence" value="ECO:0007669"/>
    <property type="project" value="UniProtKB-SubCell"/>
</dbReference>
<evidence type="ECO:0000259" key="7">
    <source>
        <dbReference type="Pfam" id="PF13396"/>
    </source>
</evidence>
<name>A0A9X1LKR8_9FLAO</name>
<evidence type="ECO:0000256" key="1">
    <source>
        <dbReference type="ARBA" id="ARBA00004651"/>
    </source>
</evidence>
<evidence type="ECO:0000256" key="2">
    <source>
        <dbReference type="ARBA" id="ARBA00022475"/>
    </source>
</evidence>
<evidence type="ECO:0000256" key="4">
    <source>
        <dbReference type="ARBA" id="ARBA00022989"/>
    </source>
</evidence>
<sequence length="71" mass="8377">MFSLLILTVILWVWAFVDISRSRFQNNSLTFIWIAIILLFPVLGSIIYFQLGPKLKKEPRTFQPEFSNRTT</sequence>
<dbReference type="InterPro" id="IPR027379">
    <property type="entry name" value="CLS_N"/>
</dbReference>
<feature type="domain" description="Cardiolipin synthase N-terminal" evidence="7">
    <location>
        <begin position="10"/>
        <end position="52"/>
    </location>
</feature>
<evidence type="ECO:0000313" key="9">
    <source>
        <dbReference type="Proteomes" id="UP001139414"/>
    </source>
</evidence>
<organism evidence="8 9">
    <name type="scientific">Christiangramia sediminis</name>
    <dbReference type="NCBI Taxonomy" id="2881336"/>
    <lineage>
        <taxon>Bacteria</taxon>
        <taxon>Pseudomonadati</taxon>
        <taxon>Bacteroidota</taxon>
        <taxon>Flavobacteriia</taxon>
        <taxon>Flavobacteriales</taxon>
        <taxon>Flavobacteriaceae</taxon>
        <taxon>Christiangramia</taxon>
    </lineage>
</organism>
<evidence type="ECO:0000313" key="8">
    <source>
        <dbReference type="EMBL" id="MCB7482132.1"/>
    </source>
</evidence>
<protein>
    <submittedName>
        <fullName evidence="8">PLD nuclease N-terminal domain-containing protein</fullName>
    </submittedName>
</protein>
<dbReference type="EMBL" id="JAJBZG010000005">
    <property type="protein sequence ID" value="MCB7482132.1"/>
    <property type="molecule type" value="Genomic_DNA"/>
</dbReference>
<feature type="transmembrane region" description="Helical" evidence="6">
    <location>
        <begin position="31"/>
        <end position="51"/>
    </location>
</feature>
<evidence type="ECO:0000256" key="6">
    <source>
        <dbReference type="SAM" id="Phobius"/>
    </source>
</evidence>
<keyword evidence="3 6" id="KW-0812">Transmembrane</keyword>
<keyword evidence="5 6" id="KW-0472">Membrane</keyword>
<accession>A0A9X1LKR8</accession>
<dbReference type="AlphaFoldDB" id="A0A9X1LKR8"/>
<evidence type="ECO:0000256" key="3">
    <source>
        <dbReference type="ARBA" id="ARBA00022692"/>
    </source>
</evidence>
<keyword evidence="9" id="KW-1185">Reference proteome</keyword>
<keyword evidence="4 6" id="KW-1133">Transmembrane helix</keyword>
<comment type="subcellular location">
    <subcellularLocation>
        <location evidence="1">Cell membrane</location>
        <topology evidence="1">Multi-pass membrane protein</topology>
    </subcellularLocation>
</comment>
<dbReference type="Proteomes" id="UP001139414">
    <property type="component" value="Unassembled WGS sequence"/>
</dbReference>
<reference evidence="8" key="1">
    <citation type="submission" date="2021-10" db="EMBL/GenBank/DDBJ databases">
        <title>Gramella sp. ASW11-100T, isolated from marine sediment.</title>
        <authorList>
            <person name="Xia C."/>
        </authorList>
    </citation>
    <scope>NUCLEOTIDE SEQUENCE</scope>
    <source>
        <strain evidence="8">ASW11-100</strain>
    </source>
</reference>
<keyword evidence="2" id="KW-1003">Cell membrane</keyword>
<evidence type="ECO:0000256" key="5">
    <source>
        <dbReference type="ARBA" id="ARBA00023136"/>
    </source>
</evidence>
<proteinExistence type="predicted"/>
<gene>
    <name evidence="8" type="ORF">LGQ90_12745</name>
</gene>